<protein>
    <submittedName>
        <fullName evidence="1">Uncharacterized protein</fullName>
    </submittedName>
</protein>
<dbReference type="EMBL" id="OIVN01002223">
    <property type="protein sequence ID" value="SPD01650.1"/>
    <property type="molecule type" value="Genomic_DNA"/>
</dbReference>
<reference evidence="1" key="1">
    <citation type="submission" date="2018-02" db="EMBL/GenBank/DDBJ databases">
        <authorList>
            <person name="Cohen D.B."/>
            <person name="Kent A.D."/>
        </authorList>
    </citation>
    <scope>NUCLEOTIDE SEQUENCE</scope>
</reference>
<gene>
    <name evidence="1" type="ORF">FSB_LOCUS29532</name>
</gene>
<dbReference type="AlphaFoldDB" id="A0A2N9GQJ0"/>
<evidence type="ECO:0000313" key="1">
    <source>
        <dbReference type="EMBL" id="SPD01650.1"/>
    </source>
</evidence>
<sequence length="64" mass="7026">MNNGGGYRTRPDEWRCQLKAGGSAMELGGSMQSMVEACSGVDKQFCSGFSKFNRVGKYPKLNRT</sequence>
<accession>A0A2N9GQJ0</accession>
<name>A0A2N9GQJ0_FAGSY</name>
<organism evidence="1">
    <name type="scientific">Fagus sylvatica</name>
    <name type="common">Beechnut</name>
    <dbReference type="NCBI Taxonomy" id="28930"/>
    <lineage>
        <taxon>Eukaryota</taxon>
        <taxon>Viridiplantae</taxon>
        <taxon>Streptophyta</taxon>
        <taxon>Embryophyta</taxon>
        <taxon>Tracheophyta</taxon>
        <taxon>Spermatophyta</taxon>
        <taxon>Magnoliopsida</taxon>
        <taxon>eudicotyledons</taxon>
        <taxon>Gunneridae</taxon>
        <taxon>Pentapetalae</taxon>
        <taxon>rosids</taxon>
        <taxon>fabids</taxon>
        <taxon>Fagales</taxon>
        <taxon>Fagaceae</taxon>
        <taxon>Fagus</taxon>
    </lineage>
</organism>
<proteinExistence type="predicted"/>